<evidence type="ECO:0000313" key="3">
    <source>
        <dbReference type="EMBL" id="TBR82416.1"/>
    </source>
</evidence>
<dbReference type="OrthoDB" id="5348860at2"/>
<gene>
    <name evidence="3" type="ORF">DU473_00825</name>
</gene>
<feature type="domain" description="DUF306" evidence="2">
    <location>
        <begin position="47"/>
        <end position="144"/>
    </location>
</feature>
<dbReference type="PROSITE" id="PS51257">
    <property type="entry name" value="PROKAR_LIPOPROTEIN"/>
    <property type="match status" value="1"/>
</dbReference>
<sequence>MKKTFQLALAAVLFAGCASSKISTKENNMSVENLPQNTILKIEKIVVNGKTFSPKNTEEDPNISFDNNKFYGYSGCNRFFGAYQSDGKVLTVEGDRVASTQMYCHPQDVMDFENTFLSNFKGKFKISNENGKFILINDNGAMKIFFK</sequence>
<dbReference type="PANTHER" id="PTHR35535:SF1">
    <property type="entry name" value="HEAT SHOCK PROTEIN HSLJ"/>
    <property type="match status" value="1"/>
</dbReference>
<dbReference type="AlphaFoldDB" id="A0A4Q9JWS8"/>
<keyword evidence="1" id="KW-0732">Signal</keyword>
<name>A0A4Q9JWS8_9BACT</name>
<dbReference type="InterPro" id="IPR053147">
    <property type="entry name" value="Hsp_HslJ-like"/>
</dbReference>
<dbReference type="InterPro" id="IPR038670">
    <property type="entry name" value="HslJ-like_sf"/>
</dbReference>
<keyword evidence="4" id="KW-1185">Reference proteome</keyword>
<dbReference type="PANTHER" id="PTHR35535">
    <property type="entry name" value="HEAT SHOCK PROTEIN HSLJ"/>
    <property type="match status" value="1"/>
</dbReference>
<dbReference type="Proteomes" id="UP000292583">
    <property type="component" value="Unassembled WGS sequence"/>
</dbReference>
<evidence type="ECO:0000256" key="1">
    <source>
        <dbReference type="SAM" id="SignalP"/>
    </source>
</evidence>
<evidence type="ECO:0000313" key="4">
    <source>
        <dbReference type="Proteomes" id="UP000292583"/>
    </source>
</evidence>
<dbReference type="RefSeq" id="WP_131163404.1">
    <property type="nucleotide sequence ID" value="NZ_CP076657.1"/>
</dbReference>
<comment type="caution">
    <text evidence="3">The sequence shown here is derived from an EMBL/GenBank/DDBJ whole genome shotgun (WGS) entry which is preliminary data.</text>
</comment>
<dbReference type="Gene3D" id="2.40.128.270">
    <property type="match status" value="1"/>
</dbReference>
<feature type="signal peptide" evidence="1">
    <location>
        <begin position="1"/>
        <end position="20"/>
    </location>
</feature>
<reference evidence="3 4" key="1">
    <citation type="submission" date="2018-07" db="EMBL/GenBank/DDBJ databases">
        <title>Campylobacter zealandensis sp. nov., isolated from birds and water in New Zealand.</title>
        <authorList>
            <person name="Wilkinson D.A."/>
            <person name="Biggs P.J."/>
            <person name="French N.P."/>
            <person name="Midwinter A.C."/>
        </authorList>
    </citation>
    <scope>NUCLEOTIDE SEQUENCE [LARGE SCALE GENOMIC DNA]</scope>
    <source>
        <strain evidence="3 4">B423b</strain>
    </source>
</reference>
<organism evidence="3 4">
    <name type="scientific">Campylobacter novaezeelandiae</name>
    <dbReference type="NCBI Taxonomy" id="2267891"/>
    <lineage>
        <taxon>Bacteria</taxon>
        <taxon>Pseudomonadati</taxon>
        <taxon>Campylobacterota</taxon>
        <taxon>Epsilonproteobacteria</taxon>
        <taxon>Campylobacterales</taxon>
        <taxon>Campylobacteraceae</taxon>
        <taxon>Campylobacter</taxon>
    </lineage>
</organism>
<proteinExistence type="predicted"/>
<protein>
    <submittedName>
        <fullName evidence="3">META domain-containing protein</fullName>
    </submittedName>
</protein>
<dbReference type="Pfam" id="PF03724">
    <property type="entry name" value="META"/>
    <property type="match status" value="1"/>
</dbReference>
<evidence type="ECO:0000259" key="2">
    <source>
        <dbReference type="Pfam" id="PF03724"/>
    </source>
</evidence>
<accession>A0A4Q9JWS8</accession>
<dbReference type="InterPro" id="IPR005184">
    <property type="entry name" value="DUF306_Meta_HslJ"/>
</dbReference>
<feature type="chain" id="PRO_5020255645" evidence="1">
    <location>
        <begin position="21"/>
        <end position="147"/>
    </location>
</feature>
<dbReference type="EMBL" id="QPGR01000001">
    <property type="protein sequence ID" value="TBR82416.1"/>
    <property type="molecule type" value="Genomic_DNA"/>
</dbReference>